<dbReference type="AlphaFoldDB" id="A0A1R2BXV5"/>
<feature type="region of interest" description="Disordered" evidence="1">
    <location>
        <begin position="327"/>
        <end position="359"/>
    </location>
</feature>
<dbReference type="Proteomes" id="UP000187209">
    <property type="component" value="Unassembled WGS sequence"/>
</dbReference>
<dbReference type="OrthoDB" id="438726at2759"/>
<feature type="region of interest" description="Disordered" evidence="1">
    <location>
        <begin position="613"/>
        <end position="635"/>
    </location>
</feature>
<dbReference type="Gene3D" id="3.80.10.10">
    <property type="entry name" value="Ribonuclease Inhibitor"/>
    <property type="match status" value="1"/>
</dbReference>
<feature type="compositionally biased region" description="Polar residues" evidence="1">
    <location>
        <begin position="613"/>
        <end position="633"/>
    </location>
</feature>
<comment type="caution">
    <text evidence="2">The sequence shown here is derived from an EMBL/GenBank/DDBJ whole genome shotgun (WGS) entry which is preliminary data.</text>
</comment>
<organism evidence="2 3">
    <name type="scientific">Stentor coeruleus</name>
    <dbReference type="NCBI Taxonomy" id="5963"/>
    <lineage>
        <taxon>Eukaryota</taxon>
        <taxon>Sar</taxon>
        <taxon>Alveolata</taxon>
        <taxon>Ciliophora</taxon>
        <taxon>Postciliodesmatophora</taxon>
        <taxon>Heterotrichea</taxon>
        <taxon>Heterotrichida</taxon>
        <taxon>Stentoridae</taxon>
        <taxon>Stentor</taxon>
    </lineage>
</organism>
<name>A0A1R2BXV5_9CILI</name>
<accession>A0A1R2BXV5</accession>
<sequence>MESIYTEACANKDVKPQNIILDFLTNQNPSLTIDSSNNSLNDNDFFSICTLLNNSPSHLKNLILTGEPISEISLQYLAKGLDSNQTLNKISLTKLSLRNSKSFISLTISLQKCLNLESIDLSYNLLDDNTCPHISKLINSDKAPFVNYLNLDHNKISRFSFASSINKNKSLLYFSINSNPLEYMNFISLLEILTVNKNLQNLGIKGMGFKGPAPIKENPSGLLNIQESIVLKLANVLRYSYIHSISIDLDPNTNLQLKELENTIIKHNKTIIKIESPFIDWENTTGTLMRIYKGLKANAWFNEGNLFVPKDLEEIINIKKTYKNTSQTNLEDKKTPKKNQKRDKIKRVNSCDSKNSDTVTMNNSKLVREMSFGKASLSKYTNEEDNLMIFIQTMNDRIVGMEEKISNYTSKTDLLLEKVDARIEKKNSEEIVCVFKLLGDIQERMDRFEKDKISQNEVIEGYIQKLNMLKSTKNPLEQSRKSLRHIRPQKSQNKSFETQEIINFEDTEKSSKSKNAKDKISRLEQRVDRIEKNSLELGKVKQDLKGTTEKVMNLENMLNSIKETPKKYINERIWDTEKRIDGFGILPRESESIVMNALLEKAHYERINNSLSRPKSQLSSFKDTRGTPSTETKPSLRLKDLSFREDWPSYKLKYS</sequence>
<dbReference type="InterPro" id="IPR032675">
    <property type="entry name" value="LRR_dom_sf"/>
</dbReference>
<keyword evidence="3" id="KW-1185">Reference proteome</keyword>
<evidence type="ECO:0000313" key="3">
    <source>
        <dbReference type="Proteomes" id="UP000187209"/>
    </source>
</evidence>
<feature type="compositionally biased region" description="Basic residues" evidence="1">
    <location>
        <begin position="335"/>
        <end position="347"/>
    </location>
</feature>
<feature type="compositionally biased region" description="Polar residues" evidence="1">
    <location>
        <begin position="350"/>
        <end position="359"/>
    </location>
</feature>
<proteinExistence type="predicted"/>
<gene>
    <name evidence="2" type="ORF">SteCoe_17889</name>
</gene>
<reference evidence="2 3" key="1">
    <citation type="submission" date="2016-11" db="EMBL/GenBank/DDBJ databases">
        <title>The macronuclear genome of Stentor coeruleus: a giant cell with tiny introns.</title>
        <authorList>
            <person name="Slabodnick M."/>
            <person name="Ruby J.G."/>
            <person name="Reiff S.B."/>
            <person name="Swart E.C."/>
            <person name="Gosai S."/>
            <person name="Prabakaran S."/>
            <person name="Witkowska E."/>
            <person name="Larue G.E."/>
            <person name="Fisher S."/>
            <person name="Freeman R.M."/>
            <person name="Gunawardena J."/>
            <person name="Chu W."/>
            <person name="Stover N.A."/>
            <person name="Gregory B.D."/>
            <person name="Nowacki M."/>
            <person name="Derisi J."/>
            <person name="Roy S.W."/>
            <person name="Marshall W.F."/>
            <person name="Sood P."/>
        </authorList>
    </citation>
    <scope>NUCLEOTIDE SEQUENCE [LARGE SCALE GENOMIC DNA]</scope>
    <source>
        <strain evidence="2">WM001</strain>
    </source>
</reference>
<dbReference type="SUPFAM" id="SSF52047">
    <property type="entry name" value="RNI-like"/>
    <property type="match status" value="1"/>
</dbReference>
<feature type="region of interest" description="Disordered" evidence="1">
    <location>
        <begin position="475"/>
        <end position="520"/>
    </location>
</feature>
<evidence type="ECO:0000313" key="2">
    <source>
        <dbReference type="EMBL" id="OMJ81616.1"/>
    </source>
</evidence>
<evidence type="ECO:0000256" key="1">
    <source>
        <dbReference type="SAM" id="MobiDB-lite"/>
    </source>
</evidence>
<dbReference type="EMBL" id="MPUH01000373">
    <property type="protein sequence ID" value="OMJ81616.1"/>
    <property type="molecule type" value="Genomic_DNA"/>
</dbReference>
<feature type="compositionally biased region" description="Polar residues" evidence="1">
    <location>
        <begin position="489"/>
        <end position="501"/>
    </location>
</feature>
<evidence type="ECO:0008006" key="4">
    <source>
        <dbReference type="Google" id="ProtNLM"/>
    </source>
</evidence>
<protein>
    <recommendedName>
        <fullName evidence="4">Leucine-rich repeat-containing protein</fullName>
    </recommendedName>
</protein>
<feature type="compositionally biased region" description="Basic and acidic residues" evidence="1">
    <location>
        <begin position="506"/>
        <end position="520"/>
    </location>
</feature>